<dbReference type="OrthoDB" id="6691870at2"/>
<dbReference type="AlphaFoldDB" id="A0A240E9A3"/>
<feature type="signal peptide" evidence="1">
    <location>
        <begin position="1"/>
        <end position="26"/>
    </location>
</feature>
<sequence>MQYDKQLSLRALSISVLCMISPFLFAKPTVTNHKTNESTVHSDASLQNQHFATCPQLKFVEQANTWSGRYYLKGIMETGSTLVLHRNGRFDFTLAYGAMNQSAQGQWWLNPTYNCIGLAVDTPNQSQYFQLLSEHQNQWTKEIFAEAKQIEQQKENANVLHVFALEEQYGMSLEGFSIVLRWTDGTTQVQSIDQHMAQFTRRKTAPTAIALTFPDMDEALTWVNLPKNQSQPLIIEILLNNIVGQPIMLPQYLEIHQDVLLPVWEGRGQRGEYYRPAMPKSVQDQP</sequence>
<evidence type="ECO:0000313" key="2">
    <source>
        <dbReference type="EMBL" id="SNX44495.1"/>
    </source>
</evidence>
<keyword evidence="3" id="KW-1185">Reference proteome</keyword>
<feature type="chain" id="PRO_5012286228" description="DUF3598 domain-containing protein" evidence="1">
    <location>
        <begin position="27"/>
        <end position="286"/>
    </location>
</feature>
<accession>A0A240E9A3</accession>
<evidence type="ECO:0008006" key="4">
    <source>
        <dbReference type="Google" id="ProtNLM"/>
    </source>
</evidence>
<evidence type="ECO:0000256" key="1">
    <source>
        <dbReference type="SAM" id="SignalP"/>
    </source>
</evidence>
<dbReference type="EMBL" id="OANT01000003">
    <property type="protein sequence ID" value="SNX44495.1"/>
    <property type="molecule type" value="Genomic_DNA"/>
</dbReference>
<evidence type="ECO:0000313" key="3">
    <source>
        <dbReference type="Proteomes" id="UP000219042"/>
    </source>
</evidence>
<gene>
    <name evidence="2" type="ORF">SAMN05421731_103233</name>
</gene>
<reference evidence="3" key="1">
    <citation type="submission" date="2016-09" db="EMBL/GenBank/DDBJ databases">
        <authorList>
            <person name="Varghese N."/>
            <person name="Submissions S."/>
        </authorList>
    </citation>
    <scope>NUCLEOTIDE SEQUENCE [LARGE SCALE GENOMIC DNA]</scope>
    <source>
        <strain evidence="3">ANC 4466</strain>
    </source>
</reference>
<keyword evidence="1" id="KW-0732">Signal</keyword>
<name>A0A240E9A3_9GAMM</name>
<dbReference type="RefSeq" id="WP_141398121.1">
    <property type="nucleotide sequence ID" value="NZ_BAABHT010000001.1"/>
</dbReference>
<protein>
    <recommendedName>
        <fullName evidence="4">DUF3598 domain-containing protein</fullName>
    </recommendedName>
</protein>
<dbReference type="Proteomes" id="UP000219042">
    <property type="component" value="Unassembled WGS sequence"/>
</dbReference>
<organism evidence="2 3">
    <name type="scientific">Acinetobacter puyangensis</name>
    <dbReference type="NCBI Taxonomy" id="1096779"/>
    <lineage>
        <taxon>Bacteria</taxon>
        <taxon>Pseudomonadati</taxon>
        <taxon>Pseudomonadota</taxon>
        <taxon>Gammaproteobacteria</taxon>
        <taxon>Moraxellales</taxon>
        <taxon>Moraxellaceae</taxon>
        <taxon>Acinetobacter</taxon>
    </lineage>
</organism>
<proteinExistence type="predicted"/>